<dbReference type="PANTHER" id="PTHR42834:SF1">
    <property type="entry name" value="ENDONUCLEASE_EXONUCLEASE_PHOSPHATASE FAMILY PROTEIN (AFU_ORTHOLOGUE AFUA_3G09210)"/>
    <property type="match status" value="1"/>
</dbReference>
<evidence type="ECO:0000259" key="1">
    <source>
        <dbReference type="Pfam" id="PF19580"/>
    </source>
</evidence>
<protein>
    <submittedName>
        <fullName evidence="2">Endonuclease/exonuclease/phosphatase family metal-dependent hydrolase</fullName>
    </submittedName>
</protein>
<dbReference type="GO" id="GO:0016787">
    <property type="term" value="F:hydrolase activity"/>
    <property type="evidence" value="ECO:0007669"/>
    <property type="project" value="UniProtKB-KW"/>
</dbReference>
<proteinExistence type="predicted"/>
<dbReference type="GO" id="GO:0004519">
    <property type="term" value="F:endonuclease activity"/>
    <property type="evidence" value="ECO:0007669"/>
    <property type="project" value="UniProtKB-KW"/>
</dbReference>
<keyword evidence="2" id="KW-0255">Endonuclease</keyword>
<dbReference type="Proteomes" id="UP001549146">
    <property type="component" value="Unassembled WGS sequence"/>
</dbReference>
<dbReference type="Pfam" id="PF19580">
    <property type="entry name" value="Exo_endo_phos_3"/>
    <property type="match status" value="1"/>
</dbReference>
<gene>
    <name evidence="2" type="ORF">ABID46_002386</name>
</gene>
<sequence length="318" mass="37288">MKKGAIAFYNTENFFDTVDDPEKLENEFTPVGSRKWTPQRYQIKVGKISSVISEIGKTETGEPPIFIGLAEIENDNVLRDLVQSQHLLPYNYDFIHFDSLDERGVDTAILYRREYVHPIHSEPLRTLYYRQDGISEDYTRDVLYVQFKLGHQTIHVLVAHLPSRRDLDVNRNFRNTVMQEIREKIDEILFEDPHSKIILLGDMNGNPKDMDATNILHTINSIPENFSDLYNPMMNFGRNIGSLKHEGRWILFDQIIVSKGFFMEEEFPVRFESAHIYNDRSVQEWDRRFKGSPFRTYAGTKYLGGYSDHFPVYAIINY</sequence>
<organism evidence="2 3">
    <name type="scientific">Moheibacter stercoris</name>
    <dbReference type="NCBI Taxonomy" id="1628251"/>
    <lineage>
        <taxon>Bacteria</taxon>
        <taxon>Pseudomonadati</taxon>
        <taxon>Bacteroidota</taxon>
        <taxon>Flavobacteriia</taxon>
        <taxon>Flavobacteriales</taxon>
        <taxon>Weeksellaceae</taxon>
        <taxon>Moheibacter</taxon>
    </lineage>
</organism>
<name>A0ABV2LW66_9FLAO</name>
<evidence type="ECO:0000313" key="3">
    <source>
        <dbReference type="Proteomes" id="UP001549146"/>
    </source>
</evidence>
<dbReference type="InterPro" id="IPR036691">
    <property type="entry name" value="Endo/exonu/phosph_ase_sf"/>
</dbReference>
<feature type="domain" description="Endonuclease/exonuclease/phosphatase" evidence="1">
    <location>
        <begin position="5"/>
        <end position="316"/>
    </location>
</feature>
<keyword evidence="3" id="KW-1185">Reference proteome</keyword>
<accession>A0ABV2LW66</accession>
<keyword evidence="2" id="KW-0540">Nuclease</keyword>
<reference evidence="2 3" key="1">
    <citation type="submission" date="2024-06" db="EMBL/GenBank/DDBJ databases">
        <title>Genomic Encyclopedia of Type Strains, Phase IV (KMG-IV): sequencing the most valuable type-strain genomes for metagenomic binning, comparative biology and taxonomic classification.</title>
        <authorList>
            <person name="Goeker M."/>
        </authorList>
    </citation>
    <scope>NUCLEOTIDE SEQUENCE [LARGE SCALE GENOMIC DNA]</scope>
    <source>
        <strain evidence="2 3">DSM 29388</strain>
    </source>
</reference>
<dbReference type="SUPFAM" id="SSF56219">
    <property type="entry name" value="DNase I-like"/>
    <property type="match status" value="1"/>
</dbReference>
<dbReference type="EMBL" id="JBEPMO010000019">
    <property type="protein sequence ID" value="MET3732795.1"/>
    <property type="molecule type" value="Genomic_DNA"/>
</dbReference>
<dbReference type="InterPro" id="IPR005135">
    <property type="entry name" value="Endo/exonuclease/phosphatase"/>
</dbReference>
<comment type="caution">
    <text evidence="2">The sequence shown here is derived from an EMBL/GenBank/DDBJ whole genome shotgun (WGS) entry which is preliminary data.</text>
</comment>
<dbReference type="PANTHER" id="PTHR42834">
    <property type="entry name" value="ENDONUCLEASE/EXONUCLEASE/PHOSPHATASE FAMILY PROTEIN (AFU_ORTHOLOGUE AFUA_3G09210)"/>
    <property type="match status" value="1"/>
</dbReference>
<evidence type="ECO:0000313" key="2">
    <source>
        <dbReference type="EMBL" id="MET3732795.1"/>
    </source>
</evidence>
<dbReference type="RefSeq" id="WP_354510351.1">
    <property type="nucleotide sequence ID" value="NZ_JBEPMO010000019.1"/>
</dbReference>
<keyword evidence="2" id="KW-0378">Hydrolase</keyword>
<dbReference type="Gene3D" id="3.60.10.10">
    <property type="entry name" value="Endonuclease/exonuclease/phosphatase"/>
    <property type="match status" value="1"/>
</dbReference>